<dbReference type="PANTHER" id="PTHR23502:SF157">
    <property type="entry name" value="MAJOR FACILITATOR SUPERFAMILY (MFS) PROFILE DOMAIN-CONTAINING PROTEIN-RELATED"/>
    <property type="match status" value="1"/>
</dbReference>
<sequence>MLGSVTIITMSTPQTRLEVNQALEIQGLKRTGDEKNLVGWAAMNPRHPRNWSSSRKAYDVSIIIFLEFYTCQKCTGPLWDWRDPVCVSIHINVSMLLYGSKLRSTDYGKCLPDKIKRYLLAQGIGSIVLPPYSECYGRKKLYVGSTALYSIFCVLISAAELPAAGAIGRLITGFLSAVPSAVINGSMQDMFDTRELIWLTLPYMGMANLGIAMGPVMSAYITAVWGWKWVFYVAAIVTGILTILLLAIRESRPTVLLTQEVRHLRRITGDHSLQALNPDKVLDVRSFARKFAFRPAQLLFTEPIIAAVSIVCGISTGLIYLFTDILPGVYRSFGLTSTQASLPFLALGFGFLPNFGTRFLEYRKTARRRQRGERVIPEHKLTGYIIAAPVLMTALWWFAWTIPPAVHVHYFASVVPLFLTGFAINEFGIVLVGYMSDSYRSYSASGFAALGLVRCMLAASFPLFSGRMFSGLGPNRAMCVLASLATGFCFLSPVLRIYGERLRKASKFAAHCVDVDAENTCERT</sequence>
<comment type="subcellular location">
    <subcellularLocation>
        <location evidence="1">Membrane</location>
        <topology evidence="1">Multi-pass membrane protein</topology>
    </subcellularLocation>
</comment>
<gene>
    <name evidence="6" type="ORF">PEGY_LOCUS2686</name>
</gene>
<evidence type="ECO:0000313" key="6">
    <source>
        <dbReference type="EMBL" id="CAG8891053.1"/>
    </source>
</evidence>
<feature type="transmembrane region" description="Helical" evidence="5">
    <location>
        <begin position="229"/>
        <end position="248"/>
    </location>
</feature>
<organism evidence="6 7">
    <name type="scientific">Penicillium egyptiacum</name>
    <dbReference type="NCBI Taxonomy" id="1303716"/>
    <lineage>
        <taxon>Eukaryota</taxon>
        <taxon>Fungi</taxon>
        <taxon>Dikarya</taxon>
        <taxon>Ascomycota</taxon>
        <taxon>Pezizomycotina</taxon>
        <taxon>Eurotiomycetes</taxon>
        <taxon>Eurotiomycetidae</taxon>
        <taxon>Eurotiales</taxon>
        <taxon>Aspergillaceae</taxon>
        <taxon>Penicillium</taxon>
    </lineage>
</organism>
<dbReference type="AlphaFoldDB" id="A0A9W4P4E9"/>
<feature type="transmembrane region" description="Helical" evidence="5">
    <location>
        <begin position="408"/>
        <end position="434"/>
    </location>
</feature>
<name>A0A9W4P4E9_9EURO</name>
<evidence type="ECO:0000256" key="4">
    <source>
        <dbReference type="ARBA" id="ARBA00023136"/>
    </source>
</evidence>
<dbReference type="PANTHER" id="PTHR23502">
    <property type="entry name" value="MAJOR FACILITATOR SUPERFAMILY"/>
    <property type="match status" value="1"/>
</dbReference>
<dbReference type="InterPro" id="IPR011701">
    <property type="entry name" value="MFS"/>
</dbReference>
<dbReference type="Gene3D" id="1.20.1250.20">
    <property type="entry name" value="MFS general substrate transporter like domains"/>
    <property type="match status" value="1"/>
</dbReference>
<protein>
    <recommendedName>
        <fullName evidence="8">Major facilitator superfamily (MFS) profile domain-containing protein</fullName>
    </recommendedName>
</protein>
<feature type="transmembrane region" description="Helical" evidence="5">
    <location>
        <begin position="141"/>
        <end position="159"/>
    </location>
</feature>
<accession>A0A9W4P4E9</accession>
<feature type="transmembrane region" description="Helical" evidence="5">
    <location>
        <begin position="298"/>
        <end position="322"/>
    </location>
</feature>
<evidence type="ECO:0008006" key="8">
    <source>
        <dbReference type="Google" id="ProtNLM"/>
    </source>
</evidence>
<feature type="transmembrane region" description="Helical" evidence="5">
    <location>
        <begin position="446"/>
        <end position="465"/>
    </location>
</feature>
<feature type="transmembrane region" description="Helical" evidence="5">
    <location>
        <begin position="342"/>
        <end position="360"/>
    </location>
</feature>
<feature type="transmembrane region" description="Helical" evidence="5">
    <location>
        <begin position="381"/>
        <end position="402"/>
    </location>
</feature>
<keyword evidence="2 5" id="KW-0812">Transmembrane</keyword>
<dbReference type="GO" id="GO:0016020">
    <property type="term" value="C:membrane"/>
    <property type="evidence" value="ECO:0007669"/>
    <property type="project" value="UniProtKB-SubCell"/>
</dbReference>
<feature type="transmembrane region" description="Helical" evidence="5">
    <location>
        <begin position="196"/>
        <end position="223"/>
    </location>
</feature>
<reference evidence="6" key="1">
    <citation type="submission" date="2021-07" db="EMBL/GenBank/DDBJ databases">
        <authorList>
            <person name="Branca A.L. A."/>
        </authorList>
    </citation>
    <scope>NUCLEOTIDE SEQUENCE</scope>
</reference>
<keyword evidence="3 5" id="KW-1133">Transmembrane helix</keyword>
<dbReference type="Pfam" id="PF07690">
    <property type="entry name" value="MFS_1"/>
    <property type="match status" value="1"/>
</dbReference>
<dbReference type="EMBL" id="CAJVRC010000843">
    <property type="protein sequence ID" value="CAG8891053.1"/>
    <property type="molecule type" value="Genomic_DNA"/>
</dbReference>
<evidence type="ECO:0000256" key="5">
    <source>
        <dbReference type="SAM" id="Phobius"/>
    </source>
</evidence>
<evidence type="ECO:0000256" key="2">
    <source>
        <dbReference type="ARBA" id="ARBA00022692"/>
    </source>
</evidence>
<proteinExistence type="predicted"/>
<keyword evidence="4 5" id="KW-0472">Membrane</keyword>
<evidence type="ECO:0000256" key="3">
    <source>
        <dbReference type="ARBA" id="ARBA00022989"/>
    </source>
</evidence>
<feature type="transmembrane region" description="Helical" evidence="5">
    <location>
        <begin position="477"/>
        <end position="498"/>
    </location>
</feature>
<evidence type="ECO:0000313" key="7">
    <source>
        <dbReference type="Proteomes" id="UP001154252"/>
    </source>
</evidence>
<dbReference type="GO" id="GO:0022857">
    <property type="term" value="F:transmembrane transporter activity"/>
    <property type="evidence" value="ECO:0007669"/>
    <property type="project" value="InterPro"/>
</dbReference>
<dbReference type="InterPro" id="IPR036259">
    <property type="entry name" value="MFS_trans_sf"/>
</dbReference>
<keyword evidence="7" id="KW-1185">Reference proteome</keyword>
<dbReference type="Proteomes" id="UP001154252">
    <property type="component" value="Unassembled WGS sequence"/>
</dbReference>
<feature type="transmembrane region" description="Helical" evidence="5">
    <location>
        <begin position="165"/>
        <end position="184"/>
    </location>
</feature>
<evidence type="ECO:0000256" key="1">
    <source>
        <dbReference type="ARBA" id="ARBA00004141"/>
    </source>
</evidence>
<dbReference type="OrthoDB" id="5410178at2759"/>
<comment type="caution">
    <text evidence="6">The sequence shown here is derived from an EMBL/GenBank/DDBJ whole genome shotgun (WGS) entry which is preliminary data.</text>
</comment>
<dbReference type="SUPFAM" id="SSF103473">
    <property type="entry name" value="MFS general substrate transporter"/>
    <property type="match status" value="1"/>
</dbReference>